<keyword evidence="2" id="KW-1185">Reference proteome</keyword>
<proteinExistence type="predicted"/>
<reference evidence="1 2" key="1">
    <citation type="submission" date="2016-01" db="EMBL/GenBank/DDBJ databases">
        <title>The new phylogeny of the genus Mycobacterium.</title>
        <authorList>
            <person name="Tarcisio F."/>
            <person name="Conor M."/>
            <person name="Antonella G."/>
            <person name="Elisabetta G."/>
            <person name="Giulia F.S."/>
            <person name="Sara T."/>
            <person name="Anna F."/>
            <person name="Clotilde B."/>
            <person name="Roberto B."/>
            <person name="Veronica D.S."/>
            <person name="Fabio R."/>
            <person name="Monica P."/>
            <person name="Olivier J."/>
            <person name="Enrico T."/>
            <person name="Nicola S."/>
        </authorList>
    </citation>
    <scope>NUCLEOTIDE SEQUENCE [LARGE SCALE GENOMIC DNA]</scope>
    <source>
        <strain evidence="1 2">DSM 45166</strain>
    </source>
</reference>
<dbReference type="AlphaFoldDB" id="A0A1X1Y1J9"/>
<dbReference type="RefSeq" id="WP_083071444.1">
    <property type="nucleotide sequence ID" value="NZ_LQPE01000095.1"/>
</dbReference>
<sequence>MHTIIEAEVTDVYLTELRAEFPELSLTVSPGQTRLRHGNRAYHRRIEGPAADIRVVSDRLSMAGLSWTTITSAAASAATQTPPHI</sequence>
<evidence type="ECO:0000313" key="2">
    <source>
        <dbReference type="Proteomes" id="UP000193487"/>
    </source>
</evidence>
<accession>A0A1X1Y1J9</accession>
<comment type="caution">
    <text evidence="1">The sequence shown here is derived from an EMBL/GenBank/DDBJ whole genome shotgun (WGS) entry which is preliminary data.</text>
</comment>
<name>A0A1X1Y1J9_9MYCO</name>
<evidence type="ECO:0000313" key="1">
    <source>
        <dbReference type="EMBL" id="ORW04916.1"/>
    </source>
</evidence>
<dbReference type="EMBL" id="LQPE01000095">
    <property type="protein sequence ID" value="ORW04916.1"/>
    <property type="molecule type" value="Genomic_DNA"/>
</dbReference>
<organism evidence="1 2">
    <name type="scientific">Mycobacterium kyorinense</name>
    <dbReference type="NCBI Taxonomy" id="487514"/>
    <lineage>
        <taxon>Bacteria</taxon>
        <taxon>Bacillati</taxon>
        <taxon>Actinomycetota</taxon>
        <taxon>Actinomycetes</taxon>
        <taxon>Mycobacteriales</taxon>
        <taxon>Mycobacteriaceae</taxon>
        <taxon>Mycobacterium</taxon>
    </lineage>
</organism>
<dbReference type="OrthoDB" id="9952590at2"/>
<gene>
    <name evidence="1" type="ORF">AWC14_02185</name>
</gene>
<dbReference type="Proteomes" id="UP000193487">
    <property type="component" value="Unassembled WGS sequence"/>
</dbReference>
<protein>
    <submittedName>
        <fullName evidence="1">Uncharacterized protein</fullName>
    </submittedName>
</protein>